<reference evidence="1" key="1">
    <citation type="journal article" date="2021" name="Proc. Natl. Acad. Sci. U.S.A.">
        <title>A Catalog of Tens of Thousands of Viruses from Human Metagenomes Reveals Hidden Associations with Chronic Diseases.</title>
        <authorList>
            <person name="Tisza M.J."/>
            <person name="Buck C.B."/>
        </authorList>
    </citation>
    <scope>NUCLEOTIDE SEQUENCE</scope>
    <source>
        <strain evidence="1">CtZZK17</strain>
    </source>
</reference>
<evidence type="ECO:0000313" key="1">
    <source>
        <dbReference type="EMBL" id="DAD83903.1"/>
    </source>
</evidence>
<proteinExistence type="predicted"/>
<name>A0A8S5MPB8_9CAUD</name>
<dbReference type="EMBL" id="BK014947">
    <property type="protein sequence ID" value="DAD83903.1"/>
    <property type="molecule type" value="Genomic_DNA"/>
</dbReference>
<dbReference type="InterPro" id="IPR019289">
    <property type="entry name" value="Phage_tail_E/E"/>
</dbReference>
<dbReference type="Pfam" id="PF10109">
    <property type="entry name" value="Phage_TAC_7"/>
    <property type="match status" value="1"/>
</dbReference>
<protein>
    <submittedName>
        <fullName evidence="1">Tail assembly chaperone</fullName>
    </submittedName>
</protein>
<accession>A0A8S5MPB8</accession>
<organism evidence="1">
    <name type="scientific">Siphoviridae sp. ctZZK17</name>
    <dbReference type="NCBI Taxonomy" id="2826384"/>
    <lineage>
        <taxon>Viruses</taxon>
        <taxon>Duplodnaviria</taxon>
        <taxon>Heunggongvirae</taxon>
        <taxon>Uroviricota</taxon>
        <taxon>Caudoviricetes</taxon>
    </lineage>
</organism>
<sequence>MDKIKNKVVLSDTELNALEAIQQEAVAGKLSGYTHTFDTPFTFEGRTYDTLTFDFSKLSGDDDIAIENELQALGKPVVVAEMSGEYQIRLAARACKERLGVDAFTAMPLRDFRRIRNRARSFLLSAGI</sequence>